<accession>A0A2G4T213</accession>
<dbReference type="GeneID" id="35436156"/>
<name>A0A2G4T213_RHIZD</name>
<dbReference type="RefSeq" id="XP_023468414.1">
    <property type="nucleotide sequence ID" value="XM_023605166.1"/>
</dbReference>
<dbReference type="AlphaFoldDB" id="A0A2G4T213"/>
<keyword evidence="3" id="KW-1185">Reference proteome</keyword>
<reference evidence="2 3" key="1">
    <citation type="journal article" date="2016" name="Proc. Natl. Acad. Sci. U.S.A.">
        <title>Lipid metabolic changes in an early divergent fungus govern the establishment of a mutualistic symbiosis with endobacteria.</title>
        <authorList>
            <person name="Lastovetsky O.A."/>
            <person name="Gaspar M.L."/>
            <person name="Mondo S.J."/>
            <person name="LaButti K.M."/>
            <person name="Sandor L."/>
            <person name="Grigoriev I.V."/>
            <person name="Henry S.A."/>
            <person name="Pawlowska T.E."/>
        </authorList>
    </citation>
    <scope>NUCLEOTIDE SEQUENCE [LARGE SCALE GENOMIC DNA]</scope>
    <source>
        <strain evidence="2 3">ATCC 52813</strain>
    </source>
</reference>
<protein>
    <submittedName>
        <fullName evidence="2">Uncharacterized protein</fullName>
    </submittedName>
</protein>
<keyword evidence="1" id="KW-0732">Signal</keyword>
<evidence type="ECO:0000256" key="1">
    <source>
        <dbReference type="SAM" id="SignalP"/>
    </source>
</evidence>
<proteinExistence type="predicted"/>
<evidence type="ECO:0000313" key="3">
    <source>
        <dbReference type="Proteomes" id="UP000242254"/>
    </source>
</evidence>
<feature type="chain" id="PRO_5013908704" evidence="1">
    <location>
        <begin position="19"/>
        <end position="98"/>
    </location>
</feature>
<feature type="signal peptide" evidence="1">
    <location>
        <begin position="1"/>
        <end position="18"/>
    </location>
</feature>
<evidence type="ECO:0000313" key="2">
    <source>
        <dbReference type="EMBL" id="PHZ14706.1"/>
    </source>
</evidence>
<gene>
    <name evidence="2" type="ORF">RHIMIDRAFT_104900</name>
</gene>
<sequence>MQSMVLVILGLKASDNVAFWTCGKKKKEKVSACSLHLAIKRKISTYPNHSLFGYQTTVYLSKNFILLLPHFDFLFFNNKIYLLDVLFFASDNPKETTV</sequence>
<dbReference type="Proteomes" id="UP000242254">
    <property type="component" value="Unassembled WGS sequence"/>
</dbReference>
<dbReference type="EMBL" id="KZ303845">
    <property type="protein sequence ID" value="PHZ14706.1"/>
    <property type="molecule type" value="Genomic_DNA"/>
</dbReference>
<organism evidence="2 3">
    <name type="scientific">Rhizopus microsporus ATCC 52813</name>
    <dbReference type="NCBI Taxonomy" id="1340429"/>
    <lineage>
        <taxon>Eukaryota</taxon>
        <taxon>Fungi</taxon>
        <taxon>Fungi incertae sedis</taxon>
        <taxon>Mucoromycota</taxon>
        <taxon>Mucoromycotina</taxon>
        <taxon>Mucoromycetes</taxon>
        <taxon>Mucorales</taxon>
        <taxon>Mucorineae</taxon>
        <taxon>Rhizopodaceae</taxon>
        <taxon>Rhizopus</taxon>
    </lineage>
</organism>